<dbReference type="Gene3D" id="1.10.287.130">
    <property type="match status" value="1"/>
</dbReference>
<evidence type="ECO:0000256" key="5">
    <source>
        <dbReference type="ARBA" id="ARBA00022777"/>
    </source>
</evidence>
<dbReference type="Gene3D" id="3.30.450.40">
    <property type="match status" value="1"/>
</dbReference>
<dbReference type="PRINTS" id="PR00344">
    <property type="entry name" value="BCTRLSENSOR"/>
</dbReference>
<dbReference type="InterPro" id="IPR003594">
    <property type="entry name" value="HATPase_dom"/>
</dbReference>
<dbReference type="Gene3D" id="3.30.450.20">
    <property type="entry name" value="PAS domain"/>
    <property type="match status" value="1"/>
</dbReference>
<dbReference type="Pfam" id="PF00512">
    <property type="entry name" value="HisKA"/>
    <property type="match status" value="1"/>
</dbReference>
<dbReference type="PROSITE" id="PS50112">
    <property type="entry name" value="PAS"/>
    <property type="match status" value="1"/>
</dbReference>
<dbReference type="InterPro" id="IPR035965">
    <property type="entry name" value="PAS-like_dom_sf"/>
</dbReference>
<dbReference type="InterPro" id="IPR005467">
    <property type="entry name" value="His_kinase_dom"/>
</dbReference>
<evidence type="ECO:0000256" key="4">
    <source>
        <dbReference type="ARBA" id="ARBA00022679"/>
    </source>
</evidence>
<evidence type="ECO:0000256" key="2">
    <source>
        <dbReference type="ARBA" id="ARBA00012438"/>
    </source>
</evidence>
<dbReference type="Pfam" id="PF13426">
    <property type="entry name" value="PAS_9"/>
    <property type="match status" value="1"/>
</dbReference>
<dbReference type="InterPro" id="IPR036890">
    <property type="entry name" value="HATPase_C_sf"/>
</dbReference>
<gene>
    <name evidence="9" type="ORF">IFO69_19285</name>
</gene>
<dbReference type="SMART" id="SM00387">
    <property type="entry name" value="HATPase_c"/>
    <property type="match status" value="1"/>
</dbReference>
<feature type="domain" description="PAS" evidence="8">
    <location>
        <begin position="487"/>
        <end position="557"/>
    </location>
</feature>
<evidence type="ECO:0000313" key="9">
    <source>
        <dbReference type="EMBL" id="MBD8490905.1"/>
    </source>
</evidence>
<dbReference type="SUPFAM" id="SSF55874">
    <property type="entry name" value="ATPase domain of HSP90 chaperone/DNA topoisomerase II/histidine kinase"/>
    <property type="match status" value="1"/>
</dbReference>
<dbReference type="Proteomes" id="UP000647133">
    <property type="component" value="Unassembled WGS sequence"/>
</dbReference>
<sequence>MKNSRGIFEIVSEIIRQLYQSSDKIQLSDVFAHLIVNEVTDQVFLVQQVIHKESERGNAISYFKDPKRTEEKLIDFNALEALADQGRYVNSEIENINSILGDSVQSHPPLQFLLILPFSVEGKKWILLLGKEERNGGFHKEEVVALQVLLSTLSSRKDLFMGRDATCTTANQSSDDLCPAKNGEDLLNGFPSPSFWVSLENKQVVYANKGFLEAYTLDGSQKKPIDELIHLPDKGLSFYDLIGQQDQVKNLEAKVWNEQHGRFRWCSLYAGKLDILGEKGVAVTVHDIQKRKDVEKRAIKLNQLLKAVNETQISFFVKDNFHNTLRKLLDAIVKITGSEYGFIGEVFKDENGDPYLKTHVVSEIAWSNEMLKRFGNKYHKGLDFRNLDTLFGECLKTGELVMANEVKKDPRSGGIPMGHIYMNRFLGIPVYKDGEMVGLMGFANRKEPYDMEDVNFLRPIIEGYGSFIKAIRYTRQKYKSDLLREESETMYEILSENTGDILMLCSPDLKVTYVSPSVEKVIGYQPDDIVGSMLWEFFDFEKDTFQEVGVEKVLKVKHKDGRRTVILEFTLKDMGYAGTMVGFLGAFRNVTERETALMSLRKNLNKERELSQLKSRFIRMTSHELRTPLTTLLSSAELLGVMIDGFENDQPIKHRMQNHTQKMSNQINRLIKVINDILILEKNTAGKDQINKETLLIKSYLKGLVDNLCRSDDNKIHIVLEFPNEDREVYSDPVWLDYIVRNILENAIKYSKNTEEDPVLSLHYEEDTFKIQVRDFGIGIPLEDQKYIFGSFFRAKNASNIRGAGLGLNIVKEFVDRLGGEISFTSCEKDGTLFTVDLPYGNALKLGEENKLRSLN</sequence>
<evidence type="ECO:0000256" key="6">
    <source>
        <dbReference type="ARBA" id="ARBA00023012"/>
    </source>
</evidence>
<dbReference type="Pfam" id="PF13185">
    <property type="entry name" value="GAF_2"/>
    <property type="match status" value="1"/>
</dbReference>
<organism evidence="9 10">
    <name type="scientific">Echinicola arenosa</name>
    <dbReference type="NCBI Taxonomy" id="2774144"/>
    <lineage>
        <taxon>Bacteria</taxon>
        <taxon>Pseudomonadati</taxon>
        <taxon>Bacteroidota</taxon>
        <taxon>Cytophagia</taxon>
        <taxon>Cytophagales</taxon>
        <taxon>Cyclobacteriaceae</taxon>
        <taxon>Echinicola</taxon>
    </lineage>
</organism>
<dbReference type="NCBIfam" id="TIGR00229">
    <property type="entry name" value="sensory_box"/>
    <property type="match status" value="1"/>
</dbReference>
<evidence type="ECO:0000256" key="1">
    <source>
        <dbReference type="ARBA" id="ARBA00000085"/>
    </source>
</evidence>
<evidence type="ECO:0000256" key="3">
    <source>
        <dbReference type="ARBA" id="ARBA00022553"/>
    </source>
</evidence>
<keyword evidence="5" id="KW-0418">Kinase</keyword>
<evidence type="ECO:0000259" key="8">
    <source>
        <dbReference type="PROSITE" id="PS50112"/>
    </source>
</evidence>
<dbReference type="InterPro" id="IPR003661">
    <property type="entry name" value="HisK_dim/P_dom"/>
</dbReference>
<dbReference type="SUPFAM" id="SSF55781">
    <property type="entry name" value="GAF domain-like"/>
    <property type="match status" value="1"/>
</dbReference>
<dbReference type="CDD" id="cd00082">
    <property type="entry name" value="HisKA"/>
    <property type="match status" value="1"/>
</dbReference>
<dbReference type="Pfam" id="PF02518">
    <property type="entry name" value="HATPase_c"/>
    <property type="match status" value="1"/>
</dbReference>
<dbReference type="PANTHER" id="PTHR43711:SF31">
    <property type="entry name" value="HISTIDINE KINASE"/>
    <property type="match status" value="1"/>
</dbReference>
<evidence type="ECO:0000313" key="10">
    <source>
        <dbReference type="Proteomes" id="UP000647133"/>
    </source>
</evidence>
<keyword evidence="3" id="KW-0597">Phosphoprotein</keyword>
<reference evidence="9 10" key="1">
    <citation type="submission" date="2020-09" db="EMBL/GenBank/DDBJ databases">
        <title>Echinicola sp. CAU 1574 isolated from sand of Sido Beach.</title>
        <authorList>
            <person name="Kim W."/>
        </authorList>
    </citation>
    <scope>NUCLEOTIDE SEQUENCE [LARGE SCALE GENOMIC DNA]</scope>
    <source>
        <strain evidence="9 10">CAU 1574</strain>
    </source>
</reference>
<dbReference type="InterPro" id="IPR003018">
    <property type="entry name" value="GAF"/>
</dbReference>
<evidence type="ECO:0000259" key="7">
    <source>
        <dbReference type="PROSITE" id="PS50109"/>
    </source>
</evidence>
<feature type="domain" description="Histidine kinase" evidence="7">
    <location>
        <begin position="620"/>
        <end position="842"/>
    </location>
</feature>
<dbReference type="RefSeq" id="WP_192011781.1">
    <property type="nucleotide sequence ID" value="NZ_JACYTQ010000009.1"/>
</dbReference>
<dbReference type="Gene3D" id="3.30.565.10">
    <property type="entry name" value="Histidine kinase-like ATPase, C-terminal domain"/>
    <property type="match status" value="1"/>
</dbReference>
<dbReference type="EC" id="2.7.13.3" evidence="2"/>
<dbReference type="InterPro" id="IPR004358">
    <property type="entry name" value="Sig_transdc_His_kin-like_C"/>
</dbReference>
<name>A0ABR9AQ40_9BACT</name>
<dbReference type="InterPro" id="IPR036097">
    <property type="entry name" value="HisK_dim/P_sf"/>
</dbReference>
<keyword evidence="10" id="KW-1185">Reference proteome</keyword>
<keyword evidence="6" id="KW-0902">Two-component regulatory system</keyword>
<dbReference type="EMBL" id="JACYTQ010000009">
    <property type="protein sequence ID" value="MBD8490905.1"/>
    <property type="molecule type" value="Genomic_DNA"/>
</dbReference>
<dbReference type="CDD" id="cd00130">
    <property type="entry name" value="PAS"/>
    <property type="match status" value="1"/>
</dbReference>
<dbReference type="SUPFAM" id="SSF47384">
    <property type="entry name" value="Homodimeric domain of signal transducing histidine kinase"/>
    <property type="match status" value="1"/>
</dbReference>
<dbReference type="PANTHER" id="PTHR43711">
    <property type="entry name" value="TWO-COMPONENT HISTIDINE KINASE"/>
    <property type="match status" value="1"/>
</dbReference>
<comment type="caution">
    <text evidence="9">The sequence shown here is derived from an EMBL/GenBank/DDBJ whole genome shotgun (WGS) entry which is preliminary data.</text>
</comment>
<accession>A0ABR9AQ40</accession>
<dbReference type="InterPro" id="IPR029016">
    <property type="entry name" value="GAF-like_dom_sf"/>
</dbReference>
<dbReference type="InterPro" id="IPR000014">
    <property type="entry name" value="PAS"/>
</dbReference>
<comment type="catalytic activity">
    <reaction evidence="1">
        <text>ATP + protein L-histidine = ADP + protein N-phospho-L-histidine.</text>
        <dbReference type="EC" id="2.7.13.3"/>
    </reaction>
</comment>
<keyword evidence="4" id="KW-0808">Transferase</keyword>
<dbReference type="SMART" id="SM00091">
    <property type="entry name" value="PAS"/>
    <property type="match status" value="2"/>
</dbReference>
<dbReference type="InterPro" id="IPR050736">
    <property type="entry name" value="Sensor_HK_Regulatory"/>
</dbReference>
<dbReference type="SMART" id="SM00388">
    <property type="entry name" value="HisKA"/>
    <property type="match status" value="1"/>
</dbReference>
<proteinExistence type="predicted"/>
<dbReference type="CDD" id="cd00075">
    <property type="entry name" value="HATPase"/>
    <property type="match status" value="1"/>
</dbReference>
<dbReference type="SUPFAM" id="SSF55785">
    <property type="entry name" value="PYP-like sensor domain (PAS domain)"/>
    <property type="match status" value="1"/>
</dbReference>
<dbReference type="PROSITE" id="PS50109">
    <property type="entry name" value="HIS_KIN"/>
    <property type="match status" value="1"/>
</dbReference>
<protein>
    <recommendedName>
        <fullName evidence="2">histidine kinase</fullName>
        <ecNumber evidence="2">2.7.13.3</ecNumber>
    </recommendedName>
</protein>